<evidence type="ECO:0000256" key="1">
    <source>
        <dbReference type="ARBA" id="ARBA00006141"/>
    </source>
</evidence>
<feature type="compositionally biased region" description="Pro residues" evidence="2">
    <location>
        <begin position="196"/>
        <end position="208"/>
    </location>
</feature>
<feature type="compositionally biased region" description="Basic and acidic residues" evidence="2">
    <location>
        <begin position="337"/>
        <end position="349"/>
    </location>
</feature>
<comment type="similarity">
    <text evidence="1">Belongs to the 14-3-3 family.</text>
</comment>
<gene>
    <name evidence="4" type="ORF">LTR09_002704</name>
</gene>
<dbReference type="PRINTS" id="PR00305">
    <property type="entry name" value="1433ZETA"/>
</dbReference>
<evidence type="ECO:0000313" key="5">
    <source>
        <dbReference type="Proteomes" id="UP001271007"/>
    </source>
</evidence>
<accession>A0AAJ0GEX2</accession>
<dbReference type="Gene3D" id="1.20.190.20">
    <property type="entry name" value="14-3-3 domain"/>
    <property type="match status" value="1"/>
</dbReference>
<dbReference type="InterPro" id="IPR000308">
    <property type="entry name" value="14-3-3"/>
</dbReference>
<comment type="caution">
    <text evidence="4">The sequence shown here is derived from an EMBL/GenBank/DDBJ whole genome shotgun (WGS) entry which is preliminary data.</text>
</comment>
<dbReference type="AlphaFoldDB" id="A0AAJ0GEX2"/>
<feature type="compositionally biased region" description="Polar residues" evidence="2">
    <location>
        <begin position="144"/>
        <end position="157"/>
    </location>
</feature>
<keyword evidence="5" id="KW-1185">Reference proteome</keyword>
<evidence type="ECO:0000256" key="2">
    <source>
        <dbReference type="SAM" id="MobiDB-lite"/>
    </source>
</evidence>
<dbReference type="Proteomes" id="UP001271007">
    <property type="component" value="Unassembled WGS sequence"/>
</dbReference>
<dbReference type="InterPro" id="IPR023410">
    <property type="entry name" value="14-3-3_domain"/>
</dbReference>
<feature type="compositionally biased region" description="Polar residues" evidence="2">
    <location>
        <begin position="121"/>
        <end position="137"/>
    </location>
</feature>
<evidence type="ECO:0000259" key="3">
    <source>
        <dbReference type="Pfam" id="PF00244"/>
    </source>
</evidence>
<evidence type="ECO:0000313" key="4">
    <source>
        <dbReference type="EMBL" id="KAK3056198.1"/>
    </source>
</evidence>
<protein>
    <recommendedName>
        <fullName evidence="3">14-3-3 domain-containing protein</fullName>
    </recommendedName>
</protein>
<dbReference type="SUPFAM" id="SSF48445">
    <property type="entry name" value="14-3-3 protein"/>
    <property type="match status" value="1"/>
</dbReference>
<feature type="region of interest" description="Disordered" evidence="2">
    <location>
        <begin position="121"/>
        <end position="225"/>
    </location>
</feature>
<dbReference type="Pfam" id="PF00244">
    <property type="entry name" value="14-3-3"/>
    <property type="match status" value="1"/>
</dbReference>
<feature type="compositionally biased region" description="Polar residues" evidence="2">
    <location>
        <begin position="178"/>
        <end position="187"/>
    </location>
</feature>
<organism evidence="4 5">
    <name type="scientific">Extremus antarcticus</name>
    <dbReference type="NCBI Taxonomy" id="702011"/>
    <lineage>
        <taxon>Eukaryota</taxon>
        <taxon>Fungi</taxon>
        <taxon>Dikarya</taxon>
        <taxon>Ascomycota</taxon>
        <taxon>Pezizomycotina</taxon>
        <taxon>Dothideomycetes</taxon>
        <taxon>Dothideomycetidae</taxon>
        <taxon>Mycosphaerellales</taxon>
        <taxon>Extremaceae</taxon>
        <taxon>Extremus</taxon>
    </lineage>
</organism>
<feature type="compositionally biased region" description="Basic and acidic residues" evidence="2">
    <location>
        <begin position="397"/>
        <end position="415"/>
    </location>
</feature>
<feature type="region of interest" description="Disordered" evidence="2">
    <location>
        <begin position="327"/>
        <end position="454"/>
    </location>
</feature>
<feature type="compositionally biased region" description="Low complexity" evidence="2">
    <location>
        <begin position="418"/>
        <end position="431"/>
    </location>
</feature>
<dbReference type="InterPro" id="IPR036815">
    <property type="entry name" value="14-3-3_dom_sf"/>
</dbReference>
<sequence length="454" mass="49944">MAVAKIEEKILGRLARQTASTNALLSASIYQVLGLSILLQESLGRARRRRKLDPTRDTKSLQLYHHIIWLAREGLSITEVYILPYCQDGEQGPECRVMAAMLRAGFYHVFCLYHNHPPVSQISPRSRDSGSPPTNALSPKAKNGETQRSPGTPSRNGQGNGEKSKRSGMAALRDPIPSMNSDTSYVTNPYAGLPSQTPPPKGPPPPIPSETRRTPTQPPGLTPINVSQSQSAASFLLPPLNFVPLARDHFATAQRLAIDLLPPVHALRLSVAFDYAVFLWDCAKDSKRSVKVARRTVDVVYDSSEGLSDEEFADATTLVQYLGGIISRGTNESTPRPSKEDVAGEDQRTSRGLQVDRTIAVSPPYQPNRKQSPAQIRSIMRTPERLSTVPEVESVEADDKASKRRAAEQAEELHRVRSASNKSNASGSSHSRQPTPQEGYVRKPRRRPSRNGNR</sequence>
<feature type="domain" description="14-3-3" evidence="3">
    <location>
        <begin position="246"/>
        <end position="322"/>
    </location>
</feature>
<reference evidence="4" key="1">
    <citation type="submission" date="2023-04" db="EMBL/GenBank/DDBJ databases">
        <title>Black Yeasts Isolated from many extreme environments.</title>
        <authorList>
            <person name="Coleine C."/>
            <person name="Stajich J.E."/>
            <person name="Selbmann L."/>
        </authorList>
    </citation>
    <scope>NUCLEOTIDE SEQUENCE</scope>
    <source>
        <strain evidence="4">CCFEE 5312</strain>
    </source>
</reference>
<dbReference type="EMBL" id="JAWDJX010000006">
    <property type="protein sequence ID" value="KAK3056198.1"/>
    <property type="molecule type" value="Genomic_DNA"/>
</dbReference>
<name>A0AAJ0GEX2_9PEZI</name>
<feature type="compositionally biased region" description="Basic residues" evidence="2">
    <location>
        <begin position="442"/>
        <end position="454"/>
    </location>
</feature>
<proteinExistence type="inferred from homology"/>